<feature type="binding site" evidence="4">
    <location>
        <position position="271"/>
    </location>
    <ligand>
        <name>allantoate</name>
        <dbReference type="ChEBI" id="CHEBI:17536"/>
    </ligand>
</feature>
<evidence type="ECO:0000313" key="7">
    <source>
        <dbReference type="Proteomes" id="UP000274792"/>
    </source>
</evidence>
<evidence type="ECO:0000256" key="1">
    <source>
        <dbReference type="ARBA" id="ARBA00006153"/>
    </source>
</evidence>
<dbReference type="EMBL" id="RXWV01000096">
    <property type="protein sequence ID" value="RTX70453.1"/>
    <property type="molecule type" value="Genomic_DNA"/>
</dbReference>
<dbReference type="AlphaFoldDB" id="A0AAJ4SFG8"/>
<feature type="binding site" evidence="3">
    <location>
        <position position="123"/>
    </location>
    <ligand>
        <name>Zn(2+)</name>
        <dbReference type="ChEBI" id="CHEBI:29105"/>
        <label>2</label>
    </ligand>
</feature>
<dbReference type="NCBIfam" id="TIGR01879">
    <property type="entry name" value="hydantase"/>
    <property type="match status" value="1"/>
</dbReference>
<proteinExistence type="inferred from homology"/>
<keyword evidence="3" id="KW-0479">Metal-binding</keyword>
<feature type="binding site" evidence="3">
    <location>
        <position position="356"/>
    </location>
    <ligand>
        <name>Zn(2+)</name>
        <dbReference type="ChEBI" id="CHEBI:29105"/>
        <label>2</label>
    </ligand>
</feature>
<protein>
    <submittedName>
        <fullName evidence="6">Zn-dependent hydrolase</fullName>
    </submittedName>
</protein>
<feature type="binding site" evidence="3">
    <location>
        <position position="173"/>
    </location>
    <ligand>
        <name>Zn(2+)</name>
        <dbReference type="ChEBI" id="CHEBI:29105"/>
        <label>1</label>
    </ligand>
</feature>
<feature type="binding site" evidence="3">
    <location>
        <position position="88"/>
    </location>
    <ligand>
        <name>Zn(2+)</name>
        <dbReference type="ChEBI" id="CHEBI:29105"/>
        <label>2</label>
    </ligand>
</feature>
<dbReference type="SUPFAM" id="SSF53187">
    <property type="entry name" value="Zn-dependent exopeptidases"/>
    <property type="match status" value="1"/>
</dbReference>
<dbReference type="SUPFAM" id="SSF55031">
    <property type="entry name" value="Bacterial exopeptidase dimerisation domain"/>
    <property type="match status" value="1"/>
</dbReference>
<dbReference type="CDD" id="cd03884">
    <property type="entry name" value="M20_bAS"/>
    <property type="match status" value="1"/>
</dbReference>
<dbReference type="Pfam" id="PF07687">
    <property type="entry name" value="M20_dimer"/>
    <property type="match status" value="1"/>
</dbReference>
<dbReference type="InterPro" id="IPR036264">
    <property type="entry name" value="Bact_exopeptidase_dim_dom"/>
</dbReference>
<feature type="binding site" evidence="4">
    <location>
        <position position="258"/>
    </location>
    <ligand>
        <name>allantoate</name>
        <dbReference type="ChEBI" id="CHEBI:17536"/>
    </ligand>
</feature>
<evidence type="ECO:0000259" key="5">
    <source>
        <dbReference type="Pfam" id="PF07687"/>
    </source>
</evidence>
<feature type="binding site" evidence="4">
    <location>
        <position position="198"/>
    </location>
    <ligand>
        <name>allantoate</name>
        <dbReference type="ChEBI" id="CHEBI:17536"/>
    </ligand>
</feature>
<dbReference type="InterPro" id="IPR011650">
    <property type="entry name" value="Peptidase_M20_dimer"/>
</dbReference>
<dbReference type="GO" id="GO:0016813">
    <property type="term" value="F:hydrolase activity, acting on carbon-nitrogen (but not peptide) bonds, in linear amidines"/>
    <property type="evidence" value="ECO:0007669"/>
    <property type="project" value="InterPro"/>
</dbReference>
<comment type="cofactor">
    <cofactor evidence="3">
        <name>Zn(2+)</name>
        <dbReference type="ChEBI" id="CHEBI:29105"/>
    </cofactor>
    <text evidence="3">Binds 2 Zn(2+) ions per subunit.</text>
</comment>
<dbReference type="PANTHER" id="PTHR32494:SF5">
    <property type="entry name" value="ALLANTOATE AMIDOHYDROLASE"/>
    <property type="match status" value="1"/>
</dbReference>
<dbReference type="RefSeq" id="WP_126477950.1">
    <property type="nucleotide sequence ID" value="NZ_JALGXM010000002.1"/>
</dbReference>
<dbReference type="Pfam" id="PF01546">
    <property type="entry name" value="Peptidase_M20"/>
    <property type="match status" value="1"/>
</dbReference>
<organism evidence="6 7">
    <name type="scientific">Mammaliicoccus sciuri</name>
    <name type="common">Staphylococcus sciuri</name>
    <dbReference type="NCBI Taxonomy" id="1296"/>
    <lineage>
        <taxon>Bacteria</taxon>
        <taxon>Bacillati</taxon>
        <taxon>Bacillota</taxon>
        <taxon>Bacilli</taxon>
        <taxon>Bacillales</taxon>
        <taxon>Staphylococcaceae</taxon>
        <taxon>Mammaliicoccus</taxon>
    </lineage>
</organism>
<evidence type="ECO:0000256" key="2">
    <source>
        <dbReference type="ARBA" id="ARBA00022801"/>
    </source>
</evidence>
<name>A0AAJ4SFG8_MAMSC</name>
<evidence type="ECO:0000256" key="4">
    <source>
        <dbReference type="PIRSR" id="PIRSR001235-2"/>
    </source>
</evidence>
<dbReference type="InterPro" id="IPR010158">
    <property type="entry name" value="Amidase_Cbmase"/>
</dbReference>
<keyword evidence="2 6" id="KW-0378">Hydrolase</keyword>
<dbReference type="PIRSF" id="PIRSF001235">
    <property type="entry name" value="Amidase_carbamoylase"/>
    <property type="match status" value="1"/>
</dbReference>
<sequence length="381" mass="42573">MEINDKRLESLFDEIKQFNDTPEIGYTRRVFSSTEEQSLSWFEKILKENNLYSHTDEVGNVFGQYGEGDNPILIGSHLDTVQNGGLYDGASGVLGGLEVLLTLKENNIKLNHPIMLVAFRGEEANILGGTFGSRVFAGIFDEKNDDLEKVGLSKEAILNSRNQQNFQSYIELHIEQGQVLENENLDIGIVTSIAGLRRYRIEVEGRSGHSGTTPMHLREDALKLATTELQKIFEFSGTLDDQSVLTVGKLNMYPNQANVIPNKVEMLVEIRSDAEDKLNQYEETLLNTIASKNERVVKKQTTKLDEQNITKLSEVTKKLGYTSKKMASGANHDANSVSTIMPASMIFIPSKNGISHHPDEYSSKEQIVKGSNVLLNYILEL</sequence>
<dbReference type="GO" id="GO:0046872">
    <property type="term" value="F:metal ion binding"/>
    <property type="evidence" value="ECO:0007669"/>
    <property type="project" value="UniProtKB-KW"/>
</dbReference>
<dbReference type="Gene3D" id="3.40.630.10">
    <property type="entry name" value="Zn peptidases"/>
    <property type="match status" value="1"/>
</dbReference>
<dbReference type="Proteomes" id="UP000274792">
    <property type="component" value="Unassembled WGS sequence"/>
</dbReference>
<feature type="binding site" evidence="3">
    <location>
        <position position="77"/>
    </location>
    <ligand>
        <name>Zn(2+)</name>
        <dbReference type="ChEBI" id="CHEBI:29105"/>
        <label>1</label>
    </ligand>
</feature>
<comment type="caution">
    <text evidence="6">The sequence shown here is derived from an EMBL/GenBank/DDBJ whole genome shotgun (WGS) entry which is preliminary data.</text>
</comment>
<keyword evidence="3" id="KW-0862">Zinc</keyword>
<evidence type="ECO:0000256" key="3">
    <source>
        <dbReference type="PIRSR" id="PIRSR001235-1"/>
    </source>
</evidence>
<dbReference type="PANTHER" id="PTHR32494">
    <property type="entry name" value="ALLANTOATE DEIMINASE-RELATED"/>
    <property type="match status" value="1"/>
</dbReference>
<dbReference type="Gene3D" id="3.30.70.360">
    <property type="match status" value="1"/>
</dbReference>
<dbReference type="InterPro" id="IPR002933">
    <property type="entry name" value="Peptidase_M20"/>
</dbReference>
<evidence type="ECO:0000313" key="6">
    <source>
        <dbReference type="EMBL" id="RTX70453.1"/>
    </source>
</evidence>
<feature type="binding site" evidence="3">
    <location>
        <position position="88"/>
    </location>
    <ligand>
        <name>Zn(2+)</name>
        <dbReference type="ChEBI" id="CHEBI:29105"/>
        <label>1</label>
    </ligand>
</feature>
<reference evidence="6 7" key="1">
    <citation type="submission" date="2018-10" db="EMBL/GenBank/DDBJ databases">
        <title>A collection Staphylococci species genome sequencing.</title>
        <authorList>
            <person name="Cole K."/>
        </authorList>
    </citation>
    <scope>NUCLEOTIDE SEQUENCE [LARGE SCALE GENOMIC DNA]</scope>
    <source>
        <strain evidence="7">NCTC 12218</strain>
    </source>
</reference>
<feature type="domain" description="Peptidase M20 dimerisation" evidence="5">
    <location>
        <begin position="194"/>
        <end position="294"/>
    </location>
</feature>
<gene>
    <name evidence="6" type="ORF">CD117_14150</name>
</gene>
<comment type="similarity">
    <text evidence="1">Belongs to the peptidase M20 family.</text>
</comment>
<accession>A0AAJ4SFG8</accession>